<accession>A0A7D9IW57</accession>
<reference evidence="2" key="1">
    <citation type="submission" date="2020-04" db="EMBL/GenBank/DDBJ databases">
        <authorList>
            <person name="Alioto T."/>
            <person name="Alioto T."/>
            <person name="Gomez Garrido J."/>
        </authorList>
    </citation>
    <scope>NUCLEOTIDE SEQUENCE</scope>
    <source>
        <strain evidence="2">A484AB</strain>
    </source>
</reference>
<evidence type="ECO:0000313" key="2">
    <source>
        <dbReference type="EMBL" id="CAB4017490.1"/>
    </source>
</evidence>
<dbReference type="Gene3D" id="2.130.10.10">
    <property type="entry name" value="YVTN repeat-like/Quinoprotein amine dehydrogenase"/>
    <property type="match status" value="1"/>
</dbReference>
<dbReference type="EMBL" id="CACRXK020009568">
    <property type="protein sequence ID" value="CAB4017490.1"/>
    <property type="molecule type" value="Genomic_DNA"/>
</dbReference>
<sequence length="200" mass="21608">MATLPCPSPCVVAGMQNATVRFIDAREGNFGHTWRVTSNSLAGHIRSLCVTQDGTSMAVGFSSGFLSLVDLRGGILTRQWKAHEADIIQVKPYTNSSFVTSSSTQKMELWGHDAVSLCSLSTLTGSGESIQSIHVHDKVIVSMAANNRIAWHTFTDKEPTYTHLRLGGDVFKGNMTCFGVLPLNRGYLLGSDNGNITLMG</sequence>
<dbReference type="PANTHER" id="PTHR46866">
    <property type="entry name" value="GH12955P"/>
    <property type="match status" value="1"/>
</dbReference>
<dbReference type="InterPro" id="IPR036322">
    <property type="entry name" value="WD40_repeat_dom_sf"/>
</dbReference>
<name>A0A7D9IW57_PARCT</name>
<dbReference type="Proteomes" id="UP001152795">
    <property type="component" value="Unassembled WGS sequence"/>
</dbReference>
<dbReference type="PANTHER" id="PTHR46866:SF1">
    <property type="entry name" value="GH12955P"/>
    <property type="match status" value="1"/>
</dbReference>
<dbReference type="InterPro" id="IPR024977">
    <property type="entry name" value="Apc4-like_WD40_dom"/>
</dbReference>
<feature type="domain" description="Anaphase-promoting complex subunit 4-like WD40" evidence="1">
    <location>
        <begin position="32"/>
        <end position="90"/>
    </location>
</feature>
<gene>
    <name evidence="2" type="ORF">PACLA_8A025345</name>
</gene>
<organism evidence="2 3">
    <name type="scientific">Paramuricea clavata</name>
    <name type="common">Red gorgonian</name>
    <name type="synonym">Violescent sea-whip</name>
    <dbReference type="NCBI Taxonomy" id="317549"/>
    <lineage>
        <taxon>Eukaryota</taxon>
        <taxon>Metazoa</taxon>
        <taxon>Cnidaria</taxon>
        <taxon>Anthozoa</taxon>
        <taxon>Octocorallia</taxon>
        <taxon>Malacalcyonacea</taxon>
        <taxon>Plexauridae</taxon>
        <taxon>Paramuricea</taxon>
    </lineage>
</organism>
<dbReference type="OrthoDB" id="29306at2759"/>
<dbReference type="InterPro" id="IPR015943">
    <property type="entry name" value="WD40/YVTN_repeat-like_dom_sf"/>
</dbReference>
<dbReference type="AlphaFoldDB" id="A0A7D9IW57"/>
<protein>
    <submittedName>
        <fullName evidence="2">WD repeat-containing 81-like</fullName>
    </submittedName>
</protein>
<keyword evidence="3" id="KW-1185">Reference proteome</keyword>
<evidence type="ECO:0000313" key="3">
    <source>
        <dbReference type="Proteomes" id="UP001152795"/>
    </source>
</evidence>
<evidence type="ECO:0000259" key="1">
    <source>
        <dbReference type="Pfam" id="PF12894"/>
    </source>
</evidence>
<dbReference type="SUPFAM" id="SSF50978">
    <property type="entry name" value="WD40 repeat-like"/>
    <property type="match status" value="1"/>
</dbReference>
<comment type="caution">
    <text evidence="2">The sequence shown here is derived from an EMBL/GenBank/DDBJ whole genome shotgun (WGS) entry which is preliminary data.</text>
</comment>
<proteinExistence type="predicted"/>
<dbReference type="Pfam" id="PF12894">
    <property type="entry name" value="ANAPC4_WD40"/>
    <property type="match status" value="1"/>
</dbReference>